<name>A0A7W8M3K0_9FIRM</name>
<keyword evidence="9" id="KW-1185">Reference proteome</keyword>
<dbReference type="SUPFAM" id="SSF88659">
    <property type="entry name" value="Sigma3 and sigma4 domains of RNA polymerase sigma factors"/>
    <property type="match status" value="1"/>
</dbReference>
<keyword evidence="4" id="KW-0238">DNA-binding</keyword>
<dbReference type="Pfam" id="PF04542">
    <property type="entry name" value="Sigma70_r2"/>
    <property type="match status" value="1"/>
</dbReference>
<evidence type="ECO:0000259" key="6">
    <source>
        <dbReference type="Pfam" id="PF04542"/>
    </source>
</evidence>
<organism evidence="8 9">
    <name type="scientific">Catenibacillus scindens</name>
    <dbReference type="NCBI Taxonomy" id="673271"/>
    <lineage>
        <taxon>Bacteria</taxon>
        <taxon>Bacillati</taxon>
        <taxon>Bacillota</taxon>
        <taxon>Clostridia</taxon>
        <taxon>Lachnospirales</taxon>
        <taxon>Lachnospiraceae</taxon>
        <taxon>Catenibacillus</taxon>
    </lineage>
</organism>
<dbReference type="AlphaFoldDB" id="A0A7W8M3K0"/>
<dbReference type="InterPro" id="IPR039425">
    <property type="entry name" value="RNA_pol_sigma-70-like"/>
</dbReference>
<keyword evidence="2" id="KW-0805">Transcription regulation</keyword>
<dbReference type="Proteomes" id="UP000543642">
    <property type="component" value="Unassembled WGS sequence"/>
</dbReference>
<evidence type="ECO:0000256" key="4">
    <source>
        <dbReference type="ARBA" id="ARBA00023125"/>
    </source>
</evidence>
<comment type="similarity">
    <text evidence="1">Belongs to the sigma-70 factor family. ECF subfamily.</text>
</comment>
<dbReference type="InterPro" id="IPR036388">
    <property type="entry name" value="WH-like_DNA-bd_sf"/>
</dbReference>
<proteinExistence type="inferred from homology"/>
<dbReference type="GO" id="GO:0003677">
    <property type="term" value="F:DNA binding"/>
    <property type="evidence" value="ECO:0007669"/>
    <property type="project" value="UniProtKB-KW"/>
</dbReference>
<keyword evidence="5" id="KW-0804">Transcription</keyword>
<dbReference type="InterPro" id="IPR013324">
    <property type="entry name" value="RNA_pol_sigma_r3/r4-like"/>
</dbReference>
<dbReference type="InterPro" id="IPR013249">
    <property type="entry name" value="RNA_pol_sigma70_r4_t2"/>
</dbReference>
<evidence type="ECO:0000256" key="5">
    <source>
        <dbReference type="ARBA" id="ARBA00023163"/>
    </source>
</evidence>
<reference evidence="8 9" key="1">
    <citation type="submission" date="2020-08" db="EMBL/GenBank/DDBJ databases">
        <title>Genomic Encyclopedia of Type Strains, Phase IV (KMG-IV): sequencing the most valuable type-strain genomes for metagenomic binning, comparative biology and taxonomic classification.</title>
        <authorList>
            <person name="Goeker M."/>
        </authorList>
    </citation>
    <scope>NUCLEOTIDE SEQUENCE [LARGE SCALE GENOMIC DNA]</scope>
    <source>
        <strain evidence="8 9">DSM 106146</strain>
    </source>
</reference>
<evidence type="ECO:0000259" key="7">
    <source>
        <dbReference type="Pfam" id="PF08281"/>
    </source>
</evidence>
<feature type="domain" description="RNA polymerase sigma factor 70 region 4 type 2" evidence="7">
    <location>
        <begin position="120"/>
        <end position="165"/>
    </location>
</feature>
<evidence type="ECO:0000256" key="2">
    <source>
        <dbReference type="ARBA" id="ARBA00023015"/>
    </source>
</evidence>
<gene>
    <name evidence="8" type="ORF">HNP82_000247</name>
</gene>
<evidence type="ECO:0000313" key="8">
    <source>
        <dbReference type="EMBL" id="MBB5263153.1"/>
    </source>
</evidence>
<dbReference type="RefSeq" id="WP_183770562.1">
    <property type="nucleotide sequence ID" value="NZ_CAWVEG010000001.1"/>
</dbReference>
<protein>
    <submittedName>
        <fullName evidence="8">RNA polymerase sigma-70 factor (ECF subfamily)</fullName>
    </submittedName>
</protein>
<evidence type="ECO:0000256" key="1">
    <source>
        <dbReference type="ARBA" id="ARBA00010641"/>
    </source>
</evidence>
<sequence>MDADFILIHKMKQGDEKAFNEFVGKYYGQILKYCRWHCFDEEEAKDLTQETFVRFMAGLSSYRHSGKAKNYLYTIAGNLCKNYYKKPMEILTQDGQIMENGAAAQGPEEDITDKVLLEWAIGKLPRDLSEVVILYYFQGLLMWEIAKVLGIGLPLVKYRLRQARNLLKKFIEMEDGKNESGSDVRKIQ</sequence>
<dbReference type="Gene3D" id="1.10.10.10">
    <property type="entry name" value="Winged helix-like DNA-binding domain superfamily/Winged helix DNA-binding domain"/>
    <property type="match status" value="1"/>
</dbReference>
<dbReference type="InterPro" id="IPR014284">
    <property type="entry name" value="RNA_pol_sigma-70_dom"/>
</dbReference>
<dbReference type="InterPro" id="IPR013325">
    <property type="entry name" value="RNA_pol_sigma_r2"/>
</dbReference>
<dbReference type="NCBIfam" id="TIGR02937">
    <property type="entry name" value="sigma70-ECF"/>
    <property type="match status" value="1"/>
</dbReference>
<dbReference type="EMBL" id="JACHFW010000001">
    <property type="protein sequence ID" value="MBB5263153.1"/>
    <property type="molecule type" value="Genomic_DNA"/>
</dbReference>
<dbReference type="PANTHER" id="PTHR43133:SF8">
    <property type="entry name" value="RNA POLYMERASE SIGMA FACTOR HI_1459-RELATED"/>
    <property type="match status" value="1"/>
</dbReference>
<dbReference type="CDD" id="cd06171">
    <property type="entry name" value="Sigma70_r4"/>
    <property type="match status" value="1"/>
</dbReference>
<dbReference type="Pfam" id="PF08281">
    <property type="entry name" value="Sigma70_r4_2"/>
    <property type="match status" value="1"/>
</dbReference>
<evidence type="ECO:0000256" key="3">
    <source>
        <dbReference type="ARBA" id="ARBA00023082"/>
    </source>
</evidence>
<evidence type="ECO:0000313" key="9">
    <source>
        <dbReference type="Proteomes" id="UP000543642"/>
    </source>
</evidence>
<dbReference type="SUPFAM" id="SSF88946">
    <property type="entry name" value="Sigma2 domain of RNA polymerase sigma factors"/>
    <property type="match status" value="1"/>
</dbReference>
<feature type="domain" description="RNA polymerase sigma-70 region 2" evidence="6">
    <location>
        <begin position="23"/>
        <end position="86"/>
    </location>
</feature>
<dbReference type="Gene3D" id="1.10.1740.10">
    <property type="match status" value="1"/>
</dbReference>
<keyword evidence="3" id="KW-0731">Sigma factor</keyword>
<dbReference type="PANTHER" id="PTHR43133">
    <property type="entry name" value="RNA POLYMERASE ECF-TYPE SIGMA FACTO"/>
    <property type="match status" value="1"/>
</dbReference>
<dbReference type="GO" id="GO:0016987">
    <property type="term" value="F:sigma factor activity"/>
    <property type="evidence" value="ECO:0007669"/>
    <property type="project" value="UniProtKB-KW"/>
</dbReference>
<comment type="caution">
    <text evidence="8">The sequence shown here is derived from an EMBL/GenBank/DDBJ whole genome shotgun (WGS) entry which is preliminary data.</text>
</comment>
<dbReference type="GO" id="GO:0006352">
    <property type="term" value="P:DNA-templated transcription initiation"/>
    <property type="evidence" value="ECO:0007669"/>
    <property type="project" value="InterPro"/>
</dbReference>
<dbReference type="InterPro" id="IPR007627">
    <property type="entry name" value="RNA_pol_sigma70_r2"/>
</dbReference>
<accession>A0A7W8M3K0</accession>